<dbReference type="EMBL" id="VTWH01000001">
    <property type="protein sequence ID" value="KAA0971728.1"/>
    <property type="molecule type" value="Genomic_DNA"/>
</dbReference>
<dbReference type="InterPro" id="IPR017871">
    <property type="entry name" value="ABC_transporter-like_CS"/>
</dbReference>
<comment type="caution">
    <text evidence="12">The sequence shown here is derived from an EMBL/GenBank/DDBJ whole genome shotgun (WGS) entry which is preliminary data.</text>
</comment>
<evidence type="ECO:0000256" key="8">
    <source>
        <dbReference type="ARBA" id="ARBA00023004"/>
    </source>
</evidence>
<dbReference type="PANTHER" id="PTHR42771">
    <property type="entry name" value="IRON(3+)-HYDROXAMATE IMPORT ATP-BINDING PROTEIN FHUC"/>
    <property type="match status" value="1"/>
</dbReference>
<keyword evidence="5" id="KW-0410">Iron transport</keyword>
<keyword evidence="3" id="KW-0813">Transport</keyword>
<keyword evidence="13" id="KW-1185">Reference proteome</keyword>
<sequence>MSQRRSSAKSPDARLKSPIAAFDLQSVEYAYAERRLIGPIDMQVFAGRVTGLIGHNGSGKSTLLKLLARQLLPTSGDIRFADAPLTACGPRAFARKVAYLPQITPPAHGMLVQELVALGRYPWHGALGRFGTTDHAKVAEALELTGTAQLSGRLVDTLSGGERQRVWLAMLVAQDASCLLLDEPISALDVAHQIEVMTLIRHLCDQRGLAVVVVLHDINMASRFCDEIIALHTGGIIASGPPSAIMTPEQLQSIYGISMAVLPGNGQRPLAFPL</sequence>
<evidence type="ECO:0000256" key="7">
    <source>
        <dbReference type="ARBA" id="ARBA00022840"/>
    </source>
</evidence>
<keyword evidence="9" id="KW-0406">Ion transport</keyword>
<evidence type="ECO:0000256" key="10">
    <source>
        <dbReference type="ARBA" id="ARBA00023136"/>
    </source>
</evidence>
<evidence type="ECO:0000256" key="9">
    <source>
        <dbReference type="ARBA" id="ARBA00023065"/>
    </source>
</evidence>
<dbReference type="GO" id="GO:0005886">
    <property type="term" value="C:plasma membrane"/>
    <property type="evidence" value="ECO:0007669"/>
    <property type="project" value="UniProtKB-SubCell"/>
</dbReference>
<evidence type="ECO:0000313" key="12">
    <source>
        <dbReference type="EMBL" id="KAA0971728.1"/>
    </source>
</evidence>
<dbReference type="AlphaFoldDB" id="A0A5B0DZC1"/>
<dbReference type="GO" id="GO:0016887">
    <property type="term" value="F:ATP hydrolysis activity"/>
    <property type="evidence" value="ECO:0007669"/>
    <property type="project" value="InterPro"/>
</dbReference>
<keyword evidence="4" id="KW-1003">Cell membrane</keyword>
<evidence type="ECO:0000256" key="3">
    <source>
        <dbReference type="ARBA" id="ARBA00022448"/>
    </source>
</evidence>
<dbReference type="OrthoDB" id="9810077at2"/>
<dbReference type="InterPro" id="IPR051535">
    <property type="entry name" value="Siderophore_ABC-ATPase"/>
</dbReference>
<organism evidence="12 13">
    <name type="scientific">Aureimonas fodinaquatilis</name>
    <dbReference type="NCBI Taxonomy" id="2565783"/>
    <lineage>
        <taxon>Bacteria</taxon>
        <taxon>Pseudomonadati</taxon>
        <taxon>Pseudomonadota</taxon>
        <taxon>Alphaproteobacteria</taxon>
        <taxon>Hyphomicrobiales</taxon>
        <taxon>Aurantimonadaceae</taxon>
        <taxon>Aureimonas</taxon>
    </lineage>
</organism>
<evidence type="ECO:0000313" key="13">
    <source>
        <dbReference type="Proteomes" id="UP000324738"/>
    </source>
</evidence>
<dbReference type="CDD" id="cd03214">
    <property type="entry name" value="ABC_Iron-Siderophores_B12_Hemin"/>
    <property type="match status" value="1"/>
</dbReference>
<dbReference type="RefSeq" id="WP_149296710.1">
    <property type="nucleotide sequence ID" value="NZ_VTWH01000001.1"/>
</dbReference>
<protein>
    <submittedName>
        <fullName evidence="12">ATP-binding cassette domain-containing protein</fullName>
    </submittedName>
</protein>
<dbReference type="PROSITE" id="PS50893">
    <property type="entry name" value="ABC_TRANSPORTER_2"/>
    <property type="match status" value="1"/>
</dbReference>
<dbReference type="InterPro" id="IPR027417">
    <property type="entry name" value="P-loop_NTPase"/>
</dbReference>
<dbReference type="Proteomes" id="UP000324738">
    <property type="component" value="Unassembled WGS sequence"/>
</dbReference>
<name>A0A5B0DZC1_9HYPH</name>
<accession>A0A5B0DZC1</accession>
<gene>
    <name evidence="12" type="ORF">FPY71_00930</name>
</gene>
<dbReference type="PROSITE" id="PS00211">
    <property type="entry name" value="ABC_TRANSPORTER_1"/>
    <property type="match status" value="1"/>
</dbReference>
<dbReference type="GO" id="GO:0005524">
    <property type="term" value="F:ATP binding"/>
    <property type="evidence" value="ECO:0007669"/>
    <property type="project" value="UniProtKB-KW"/>
</dbReference>
<reference evidence="12 13" key="1">
    <citation type="submission" date="2019-08" db="EMBL/GenBank/DDBJ databases">
        <title>Aureimonas fodiniaquatilis sp. nov., isolated from a coal mine wastewater.</title>
        <authorList>
            <person name="Kim W."/>
        </authorList>
    </citation>
    <scope>NUCLEOTIDE SEQUENCE [LARGE SCALE GENOMIC DNA]</scope>
    <source>
        <strain evidence="12 13">CAU 1482</strain>
    </source>
</reference>
<keyword evidence="6" id="KW-0547">Nucleotide-binding</keyword>
<dbReference type="InterPro" id="IPR003439">
    <property type="entry name" value="ABC_transporter-like_ATP-bd"/>
</dbReference>
<evidence type="ECO:0000256" key="1">
    <source>
        <dbReference type="ARBA" id="ARBA00004202"/>
    </source>
</evidence>
<dbReference type="PANTHER" id="PTHR42771:SF2">
    <property type="entry name" value="IRON(3+)-HYDROXAMATE IMPORT ATP-BINDING PROTEIN FHUC"/>
    <property type="match status" value="1"/>
</dbReference>
<dbReference type="GO" id="GO:0006826">
    <property type="term" value="P:iron ion transport"/>
    <property type="evidence" value="ECO:0007669"/>
    <property type="project" value="UniProtKB-KW"/>
</dbReference>
<evidence type="ECO:0000259" key="11">
    <source>
        <dbReference type="PROSITE" id="PS50893"/>
    </source>
</evidence>
<keyword evidence="7 12" id="KW-0067">ATP-binding</keyword>
<comment type="subcellular location">
    <subcellularLocation>
        <location evidence="1">Cell membrane</location>
        <topology evidence="1">Peripheral membrane protein</topology>
    </subcellularLocation>
</comment>
<dbReference type="FunFam" id="3.40.50.300:FF:000134">
    <property type="entry name" value="Iron-enterobactin ABC transporter ATP-binding protein"/>
    <property type="match status" value="1"/>
</dbReference>
<evidence type="ECO:0000256" key="2">
    <source>
        <dbReference type="ARBA" id="ARBA00005417"/>
    </source>
</evidence>
<keyword evidence="10" id="KW-0472">Membrane</keyword>
<keyword evidence="8" id="KW-0408">Iron</keyword>
<dbReference type="SUPFAM" id="SSF52540">
    <property type="entry name" value="P-loop containing nucleoside triphosphate hydrolases"/>
    <property type="match status" value="1"/>
</dbReference>
<comment type="similarity">
    <text evidence="2">Belongs to the ABC transporter superfamily.</text>
</comment>
<proteinExistence type="inferred from homology"/>
<evidence type="ECO:0000256" key="4">
    <source>
        <dbReference type="ARBA" id="ARBA00022475"/>
    </source>
</evidence>
<evidence type="ECO:0000256" key="5">
    <source>
        <dbReference type="ARBA" id="ARBA00022496"/>
    </source>
</evidence>
<dbReference type="InterPro" id="IPR003593">
    <property type="entry name" value="AAA+_ATPase"/>
</dbReference>
<dbReference type="Gene3D" id="3.40.50.300">
    <property type="entry name" value="P-loop containing nucleotide triphosphate hydrolases"/>
    <property type="match status" value="1"/>
</dbReference>
<dbReference type="SMART" id="SM00382">
    <property type="entry name" value="AAA"/>
    <property type="match status" value="1"/>
</dbReference>
<dbReference type="Pfam" id="PF00005">
    <property type="entry name" value="ABC_tran"/>
    <property type="match status" value="1"/>
</dbReference>
<evidence type="ECO:0000256" key="6">
    <source>
        <dbReference type="ARBA" id="ARBA00022741"/>
    </source>
</evidence>
<feature type="domain" description="ABC transporter" evidence="11">
    <location>
        <begin position="22"/>
        <end position="258"/>
    </location>
</feature>